<dbReference type="EMBL" id="KB870806">
    <property type="protein sequence ID" value="EOA34690.1"/>
    <property type="molecule type" value="Genomic_DNA"/>
</dbReference>
<reference evidence="8" key="1">
    <citation type="journal article" date="2013" name="Nat. Genet.">
        <title>The Capsella rubella genome and the genomic consequences of rapid mating system evolution.</title>
        <authorList>
            <person name="Slotte T."/>
            <person name="Hazzouri K.M."/>
            <person name="Agren J.A."/>
            <person name="Koenig D."/>
            <person name="Maumus F."/>
            <person name="Guo Y.L."/>
            <person name="Steige K."/>
            <person name="Platts A.E."/>
            <person name="Escobar J.S."/>
            <person name="Newman L.K."/>
            <person name="Wang W."/>
            <person name="Mandakova T."/>
            <person name="Vello E."/>
            <person name="Smith L.M."/>
            <person name="Henz S.R."/>
            <person name="Steffen J."/>
            <person name="Takuno S."/>
            <person name="Brandvain Y."/>
            <person name="Coop G."/>
            <person name="Andolfatto P."/>
            <person name="Hu T.T."/>
            <person name="Blanchette M."/>
            <person name="Clark R.M."/>
            <person name="Quesneville H."/>
            <person name="Nordborg M."/>
            <person name="Gaut B.S."/>
            <person name="Lysak M.A."/>
            <person name="Jenkins J."/>
            <person name="Grimwood J."/>
            <person name="Chapman J."/>
            <person name="Prochnik S."/>
            <person name="Shu S."/>
            <person name="Rokhsar D."/>
            <person name="Schmutz J."/>
            <person name="Weigel D."/>
            <person name="Wright S.I."/>
        </authorList>
    </citation>
    <scope>NUCLEOTIDE SEQUENCE [LARGE SCALE GENOMIC DNA]</scope>
    <source>
        <strain evidence="8">cv. Monte Gargano</strain>
    </source>
</reference>
<evidence type="ECO:0000256" key="2">
    <source>
        <dbReference type="ARBA" id="ARBA00022737"/>
    </source>
</evidence>
<evidence type="ECO:0000313" key="8">
    <source>
        <dbReference type="Proteomes" id="UP000029121"/>
    </source>
</evidence>
<dbReference type="InterPro" id="IPR013083">
    <property type="entry name" value="Znf_RING/FYVE/PHD"/>
</dbReference>
<protein>
    <recommendedName>
        <fullName evidence="6">Zinc finger PHD-type domain-containing protein</fullName>
    </recommendedName>
</protein>
<dbReference type="InterPro" id="IPR004146">
    <property type="entry name" value="DC1"/>
</dbReference>
<dbReference type="Pfam" id="PF03107">
    <property type="entry name" value="C1_2"/>
    <property type="match status" value="5"/>
</dbReference>
<name>R0I9A6_9BRAS</name>
<dbReference type="InterPro" id="IPR054483">
    <property type="entry name" value="DC1-like_CT"/>
</dbReference>
<dbReference type="PANTHER" id="PTHR32410:SF181">
    <property type="entry name" value="CYSTEINE_HISTIDINE-RICH C1 DOMAIN FAMILY PROTEIN"/>
    <property type="match status" value="1"/>
</dbReference>
<keyword evidence="2" id="KW-0677">Repeat</keyword>
<keyword evidence="3" id="KW-0863">Zinc-finger</keyword>
<dbReference type="PANTHER" id="PTHR32410">
    <property type="entry name" value="CYSTEINE/HISTIDINE-RICH C1 DOMAIN FAMILY PROTEIN"/>
    <property type="match status" value="1"/>
</dbReference>
<proteinExistence type="predicted"/>
<dbReference type="Proteomes" id="UP000029121">
    <property type="component" value="Unassembled WGS sequence"/>
</dbReference>
<feature type="domain" description="Zinc finger PHD-type" evidence="6">
    <location>
        <begin position="103"/>
        <end position="179"/>
    </location>
</feature>
<keyword evidence="1" id="KW-0479">Metal-binding</keyword>
<organism evidence="7 8">
    <name type="scientific">Capsella rubella</name>
    <dbReference type="NCBI Taxonomy" id="81985"/>
    <lineage>
        <taxon>Eukaryota</taxon>
        <taxon>Viridiplantae</taxon>
        <taxon>Streptophyta</taxon>
        <taxon>Embryophyta</taxon>
        <taxon>Tracheophyta</taxon>
        <taxon>Spermatophyta</taxon>
        <taxon>Magnoliopsida</taxon>
        <taxon>eudicotyledons</taxon>
        <taxon>Gunneridae</taxon>
        <taxon>Pentapetalae</taxon>
        <taxon>rosids</taxon>
        <taxon>malvids</taxon>
        <taxon>Brassicales</taxon>
        <taxon>Brassicaceae</taxon>
        <taxon>Camelineae</taxon>
        <taxon>Capsella</taxon>
    </lineage>
</organism>
<evidence type="ECO:0000256" key="1">
    <source>
        <dbReference type="ARBA" id="ARBA00022723"/>
    </source>
</evidence>
<dbReference type="SUPFAM" id="SSF57889">
    <property type="entry name" value="Cysteine-rich domain"/>
    <property type="match status" value="6"/>
</dbReference>
<accession>R0I9A6</accession>
<feature type="domain" description="Zinc finger PHD-type" evidence="6">
    <location>
        <begin position="407"/>
        <end position="467"/>
    </location>
</feature>
<feature type="region of interest" description="Disordered" evidence="5">
    <location>
        <begin position="19"/>
        <end position="39"/>
    </location>
</feature>
<dbReference type="InterPro" id="IPR001965">
    <property type="entry name" value="Znf_PHD"/>
</dbReference>
<dbReference type="Pfam" id="PF22926">
    <property type="entry name" value="C1-like_CT"/>
    <property type="match status" value="1"/>
</dbReference>
<evidence type="ECO:0000256" key="4">
    <source>
        <dbReference type="ARBA" id="ARBA00022833"/>
    </source>
</evidence>
<evidence type="ECO:0000256" key="5">
    <source>
        <dbReference type="SAM" id="MobiDB-lite"/>
    </source>
</evidence>
<dbReference type="Gene3D" id="3.30.40.10">
    <property type="entry name" value="Zinc/RING finger domain, C3HC4 (zinc finger)"/>
    <property type="match status" value="1"/>
</dbReference>
<dbReference type="GO" id="GO:0008270">
    <property type="term" value="F:zinc ion binding"/>
    <property type="evidence" value="ECO:0007669"/>
    <property type="project" value="UniProtKB-KW"/>
</dbReference>
<feature type="compositionally biased region" description="Polar residues" evidence="5">
    <location>
        <begin position="30"/>
        <end position="39"/>
    </location>
</feature>
<feature type="domain" description="Zinc finger PHD-type" evidence="6">
    <location>
        <begin position="715"/>
        <end position="783"/>
    </location>
</feature>
<dbReference type="SMART" id="SM00249">
    <property type="entry name" value="PHD"/>
    <property type="match status" value="5"/>
</dbReference>
<gene>
    <name evidence="7" type="ORF">CARUB_v10022265mg</name>
</gene>
<keyword evidence="8" id="KW-1185">Reference proteome</keyword>
<dbReference type="eggNOG" id="ENOG502SFKZ">
    <property type="taxonomic scope" value="Eukaryota"/>
</dbReference>
<sequence>MDSIGGFHEVESQMVYHHPKYNPIPKSHKPTSSSGKAASSHNHYFQPLFLCPLLRILKANPDALNHPVNYSPEYVGSTTTSEEDHSLLPLFWCNNKEYDDDSGCQICSGSNFGTDYYFCVKCDRIFHKECVQSPSKIQHPYHEEHFLQLSYRHPRAPNKKSLCCGRIATNLVYYCTICDVVMHTICAMKSILIGGFHEVEIDGKLSQLVYHHPKYQPIPQTQSPTSSDEADSNNQPLFLCPYPRVGNVYSDSLVFPVSYSLEYDISTTRSHQRYKDHSILPLYWCNNKEFDANGGCHICSDSNFGIDYYFCELCDGIYHKECVESPFIIKHPYHPEHSLQLSYRKSDAPDIECFCCGRGAIDMVHSCTKCEAVMHPICAMKSISFVVDQPKRHDHPLTLFPEQASLTCNICGLIRKNYPTYVCFRCRFVAHNDCMYSPSIIKISRHHHRVSYTSSLQYEEWSCGVCRKNINADYGAYMCDKCDDYAVHVKCALRKDVWDGVELESIPEEDDISQDVGPFEIISEGVILHFLHDHHLRLEVRIIYDEKKFCESCVLPIVEGYRYSCVECDFVIHEICAKDRRRIQHALHPHPLTLSDKSKYDTDGFRCNACDRYCGGFVYMCPRKECNFDLDVRCASVCEPFNFQGHKHPLFLALGPGEKPICHVCKSKSHTPLNCIKCDFIVCLKCATLPYKVKYKHDTHSLTILWGEEVCEKDWCEVCERNLGDTDTKVFYWCNDCCTTLHIECLFGELLYMKLGRFLDWNRKEFQILEKGNPSRPFCDLCKTRCQGKIFTRDNRIACSLKCARDIV</sequence>
<evidence type="ECO:0000259" key="6">
    <source>
        <dbReference type="SMART" id="SM00249"/>
    </source>
</evidence>
<dbReference type="InterPro" id="IPR046349">
    <property type="entry name" value="C1-like_sf"/>
</dbReference>
<dbReference type="AlphaFoldDB" id="R0I9A6"/>
<evidence type="ECO:0000313" key="7">
    <source>
        <dbReference type="EMBL" id="EOA34690.1"/>
    </source>
</evidence>
<dbReference type="InterPro" id="IPR053192">
    <property type="entry name" value="Vacuole_Formation_Reg"/>
</dbReference>
<evidence type="ECO:0000256" key="3">
    <source>
        <dbReference type="ARBA" id="ARBA00022771"/>
    </source>
</evidence>
<feature type="domain" description="Zinc finger PHD-type" evidence="6">
    <location>
        <begin position="549"/>
        <end position="611"/>
    </location>
</feature>
<feature type="domain" description="Zinc finger PHD-type" evidence="6">
    <location>
        <begin position="295"/>
        <end position="360"/>
    </location>
</feature>
<keyword evidence="4" id="KW-0862">Zinc</keyword>